<reference evidence="8" key="1">
    <citation type="submission" date="2016-10" db="EMBL/GenBank/DDBJ databases">
        <authorList>
            <person name="Varghese N."/>
            <person name="Submissions S."/>
        </authorList>
    </citation>
    <scope>NUCLEOTIDE SEQUENCE [LARGE SCALE GENOMIC DNA]</scope>
    <source>
        <strain evidence="8">IBRC-M 10761</strain>
    </source>
</reference>
<keyword evidence="4" id="KW-0106">Calcium</keyword>
<evidence type="ECO:0000256" key="4">
    <source>
        <dbReference type="ARBA" id="ARBA00022837"/>
    </source>
</evidence>
<feature type="domain" description="Sulfatase N-terminal" evidence="6">
    <location>
        <begin position="33"/>
        <end position="359"/>
    </location>
</feature>
<protein>
    <submittedName>
        <fullName evidence="7">Arylsulfatase</fullName>
    </submittedName>
</protein>
<dbReference type="Gene3D" id="3.40.720.10">
    <property type="entry name" value="Alkaline Phosphatase, subunit A"/>
    <property type="match status" value="1"/>
</dbReference>
<feature type="chain" id="PRO_5011496995" evidence="5">
    <location>
        <begin position="20"/>
        <end position="593"/>
    </location>
</feature>
<dbReference type="AlphaFoldDB" id="A0A1H6ZQU4"/>
<evidence type="ECO:0000256" key="5">
    <source>
        <dbReference type="SAM" id="SignalP"/>
    </source>
</evidence>
<dbReference type="FunFam" id="3.40.720.10:FF:000070">
    <property type="entry name" value="Arylsulfatase A"/>
    <property type="match status" value="1"/>
</dbReference>
<name>A0A1H6ZQU4_9BACT</name>
<dbReference type="OrthoDB" id="9764377at2"/>
<evidence type="ECO:0000313" key="7">
    <source>
        <dbReference type="EMBL" id="SEJ52102.1"/>
    </source>
</evidence>
<dbReference type="GO" id="GO:0004065">
    <property type="term" value="F:arylsulfatase activity"/>
    <property type="evidence" value="ECO:0007669"/>
    <property type="project" value="TreeGrafter"/>
</dbReference>
<dbReference type="InterPro" id="IPR024607">
    <property type="entry name" value="Sulfatase_CS"/>
</dbReference>
<dbReference type="InterPro" id="IPR050738">
    <property type="entry name" value="Sulfatase"/>
</dbReference>
<comment type="similarity">
    <text evidence="1">Belongs to the sulfatase family.</text>
</comment>
<evidence type="ECO:0000313" key="8">
    <source>
        <dbReference type="Proteomes" id="UP000199403"/>
    </source>
</evidence>
<dbReference type="PANTHER" id="PTHR42693:SF53">
    <property type="entry name" value="ENDO-4-O-SULFATASE"/>
    <property type="match status" value="1"/>
</dbReference>
<keyword evidence="5" id="KW-0732">Signal</keyword>
<dbReference type="Proteomes" id="UP000199403">
    <property type="component" value="Unassembled WGS sequence"/>
</dbReference>
<sequence>MKGKTIYFRLLAAFALVLADENKGLAFQAPERPNVILIITDDQGYGDLGIHGNPHVQTPVLDKLGRESLRLTNFYVSPVCAPTRSSLMTGRYSLRTGVRDTYNGGAIMATEEVTLAEMLQSTGYRTGIFGKWHLGDNYPSRPGDQGFEESLIHLSGGMGQPGDFTTYFQGDRSYFDPVLWYNGEQKAFQGYCSDIFTTEALTFIEKKAAEPFFLYLSFNAPHTPLQVPDKYYERYKDLDPSAGFDEDGRPFPEMSERDKEAARKVYAMVSNIDDNVGRVLNKLEELDIAENTVVIFMTDNGPQQARYVGGMRGRKGSVFRGGVRVPFFLRLPDRLEGNRDISTSLAHIDVLPTLADLCGASLPTDRKIDGKSFVPLLQGRDAVGFDERSLFFYWTRRYPELYTNVALQKGKYKLVGNTDFDAEVGEFDLFDLKEDPYELNSIVEANKPVARALKSEMDAMIADLTQSPHLNQAQRVIIGSEQENPVYLNRNDAGGERGIWTQEEVFGMWKVKTLEGRYNIRFKFIKPLETKGKMVLETNSVIIQEQIEAVPTDEITLENVYLPEMEVDLIPHYVTEGRSIFPLWMELEKISDP</sequence>
<keyword evidence="8" id="KW-1185">Reference proteome</keyword>
<organism evidence="7 8">
    <name type="scientific">Cyclobacterium xiamenense</name>
    <dbReference type="NCBI Taxonomy" id="1297121"/>
    <lineage>
        <taxon>Bacteria</taxon>
        <taxon>Pseudomonadati</taxon>
        <taxon>Bacteroidota</taxon>
        <taxon>Cytophagia</taxon>
        <taxon>Cytophagales</taxon>
        <taxon>Cyclobacteriaceae</taxon>
        <taxon>Cyclobacterium</taxon>
    </lineage>
</organism>
<feature type="signal peptide" evidence="5">
    <location>
        <begin position="1"/>
        <end position="19"/>
    </location>
</feature>
<dbReference type="Pfam" id="PF00884">
    <property type="entry name" value="Sulfatase"/>
    <property type="match status" value="1"/>
</dbReference>
<dbReference type="Gene3D" id="3.30.1120.10">
    <property type="match status" value="1"/>
</dbReference>
<dbReference type="CDD" id="cd16146">
    <property type="entry name" value="ARS_like"/>
    <property type="match status" value="1"/>
</dbReference>
<accession>A0A1H6ZQU4</accession>
<dbReference type="PANTHER" id="PTHR42693">
    <property type="entry name" value="ARYLSULFATASE FAMILY MEMBER"/>
    <property type="match status" value="1"/>
</dbReference>
<evidence type="ECO:0000256" key="2">
    <source>
        <dbReference type="ARBA" id="ARBA00022723"/>
    </source>
</evidence>
<keyword evidence="3" id="KW-0378">Hydrolase</keyword>
<dbReference type="PROSITE" id="PS00523">
    <property type="entry name" value="SULFATASE_1"/>
    <property type="match status" value="1"/>
</dbReference>
<keyword evidence="2" id="KW-0479">Metal-binding</keyword>
<evidence type="ECO:0000259" key="6">
    <source>
        <dbReference type="Pfam" id="PF00884"/>
    </source>
</evidence>
<evidence type="ECO:0000256" key="1">
    <source>
        <dbReference type="ARBA" id="ARBA00008779"/>
    </source>
</evidence>
<evidence type="ECO:0000256" key="3">
    <source>
        <dbReference type="ARBA" id="ARBA00022801"/>
    </source>
</evidence>
<dbReference type="InterPro" id="IPR017850">
    <property type="entry name" value="Alkaline_phosphatase_core_sf"/>
</dbReference>
<dbReference type="SUPFAM" id="SSF53649">
    <property type="entry name" value="Alkaline phosphatase-like"/>
    <property type="match status" value="1"/>
</dbReference>
<dbReference type="InterPro" id="IPR000917">
    <property type="entry name" value="Sulfatase_N"/>
</dbReference>
<dbReference type="EMBL" id="FNZH01000004">
    <property type="protein sequence ID" value="SEJ52102.1"/>
    <property type="molecule type" value="Genomic_DNA"/>
</dbReference>
<proteinExistence type="inferred from homology"/>
<dbReference type="GO" id="GO:0046872">
    <property type="term" value="F:metal ion binding"/>
    <property type="evidence" value="ECO:0007669"/>
    <property type="project" value="UniProtKB-KW"/>
</dbReference>
<dbReference type="STRING" id="1416801.SAMN05192553_104443"/>
<dbReference type="RefSeq" id="WP_092176153.1">
    <property type="nucleotide sequence ID" value="NZ_FNZH01000004.1"/>
</dbReference>
<gene>
    <name evidence="7" type="ORF">SAMN05192553_104443</name>
</gene>